<gene>
    <name evidence="1" type="ORF">E7Z75_09665</name>
</gene>
<comment type="caution">
    <text evidence="1">The sequence shown here is derived from an EMBL/GenBank/DDBJ whole genome shotgun (WGS) entry which is preliminary data.</text>
</comment>
<accession>A0A8T3VZE1</accession>
<protein>
    <submittedName>
        <fullName evidence="1">Uncharacterized protein</fullName>
    </submittedName>
</protein>
<proteinExistence type="predicted"/>
<name>A0A8T3VZE1_METOL</name>
<dbReference type="Proteomes" id="UP000732619">
    <property type="component" value="Unassembled WGS sequence"/>
</dbReference>
<evidence type="ECO:0000313" key="1">
    <source>
        <dbReference type="EMBL" id="MBE6513385.1"/>
    </source>
</evidence>
<reference evidence="1" key="1">
    <citation type="submission" date="2019-04" db="EMBL/GenBank/DDBJ databases">
        <title>Evolution of Biomass-Degrading Anaerobic Consortia Revealed by Metagenomics.</title>
        <authorList>
            <person name="Peng X."/>
        </authorList>
    </citation>
    <scope>NUCLEOTIDE SEQUENCE</scope>
    <source>
        <strain evidence="1">SIG14</strain>
    </source>
</reference>
<organism evidence="1 2">
    <name type="scientific">Methanobrevibacter olleyae</name>
    <dbReference type="NCBI Taxonomy" id="294671"/>
    <lineage>
        <taxon>Archaea</taxon>
        <taxon>Methanobacteriati</taxon>
        <taxon>Methanobacteriota</taxon>
        <taxon>Methanomada group</taxon>
        <taxon>Methanobacteria</taxon>
        <taxon>Methanobacteriales</taxon>
        <taxon>Methanobacteriaceae</taxon>
        <taxon>Methanobrevibacter</taxon>
    </lineage>
</organism>
<evidence type="ECO:0000313" key="2">
    <source>
        <dbReference type="Proteomes" id="UP000732619"/>
    </source>
</evidence>
<sequence>MKDTSHVTQDIPIRNEKCLAIMDDIILKMNESVYFSQDAPDDKIIDDWEYCKTKLYEVGSIIQESNDCIGRVTDDLNMSKFLIDCNVEEGYL</sequence>
<dbReference type="AlphaFoldDB" id="A0A8T3VZE1"/>
<dbReference type="EMBL" id="SUTG01000085">
    <property type="protein sequence ID" value="MBE6513385.1"/>
    <property type="molecule type" value="Genomic_DNA"/>
</dbReference>